<dbReference type="GO" id="GO:0006352">
    <property type="term" value="P:DNA-templated transcription initiation"/>
    <property type="evidence" value="ECO:0007669"/>
    <property type="project" value="InterPro"/>
</dbReference>
<name>A0A918NK47_9ACTN</name>
<reference evidence="6" key="2">
    <citation type="submission" date="2020-09" db="EMBL/GenBank/DDBJ databases">
        <authorList>
            <person name="Sun Q."/>
            <person name="Ohkuma M."/>
        </authorList>
    </citation>
    <scope>NUCLEOTIDE SEQUENCE</scope>
    <source>
        <strain evidence="6">JCM 4956</strain>
    </source>
</reference>
<dbReference type="Proteomes" id="UP000645555">
    <property type="component" value="Unassembled WGS sequence"/>
</dbReference>
<comment type="caution">
    <text evidence="6">The sequence shown here is derived from an EMBL/GenBank/DDBJ whole genome shotgun (WGS) entry which is preliminary data.</text>
</comment>
<dbReference type="InterPro" id="IPR013324">
    <property type="entry name" value="RNA_pol_sigma_r3/r4-like"/>
</dbReference>
<comment type="similarity">
    <text evidence="1">Belongs to the sigma-70 factor family. ECF subfamily.</text>
</comment>
<proteinExistence type="inferred from homology"/>
<dbReference type="InterPro" id="IPR013249">
    <property type="entry name" value="RNA_pol_sigma70_r4_t2"/>
</dbReference>
<dbReference type="SUPFAM" id="SSF88659">
    <property type="entry name" value="Sigma3 and sigma4 domains of RNA polymerase sigma factors"/>
    <property type="match status" value="1"/>
</dbReference>
<keyword evidence="4" id="KW-0804">Transcription</keyword>
<feature type="domain" description="RNA polymerase sigma factor 70 region 4 type 2" evidence="5">
    <location>
        <begin position="99"/>
        <end position="150"/>
    </location>
</feature>
<dbReference type="GO" id="GO:0003677">
    <property type="term" value="F:DNA binding"/>
    <property type="evidence" value="ECO:0007669"/>
    <property type="project" value="InterPro"/>
</dbReference>
<dbReference type="GO" id="GO:0016987">
    <property type="term" value="F:sigma factor activity"/>
    <property type="evidence" value="ECO:0007669"/>
    <property type="project" value="UniProtKB-KW"/>
</dbReference>
<accession>A0A918NK47</accession>
<evidence type="ECO:0000313" key="7">
    <source>
        <dbReference type="Proteomes" id="UP000645555"/>
    </source>
</evidence>
<dbReference type="AlphaFoldDB" id="A0A918NK47"/>
<evidence type="ECO:0000256" key="3">
    <source>
        <dbReference type="ARBA" id="ARBA00023082"/>
    </source>
</evidence>
<dbReference type="InterPro" id="IPR036388">
    <property type="entry name" value="WH-like_DNA-bd_sf"/>
</dbReference>
<keyword evidence="2" id="KW-0805">Transcription regulation</keyword>
<keyword evidence="7" id="KW-1185">Reference proteome</keyword>
<sequence>MDEDEFTALAAEFWPRAVRTARLLTGDRGEGRGDAAERLARAALARVYARRRRIPADDAEFYVRRALVRGHLRRARRRRLPVGRPGRAPVAYTPDPLDPLTEVLAGLPPRRRAVAVLHHWDGLSLRETAALLVCSPGAVRAHARRAVKALRAHPAYTGTALPGSPPVSRPLPVPFLRTADRVHRRLRRRASALLVTAGALLLTPPVLGAVRGGADGAGREAVPVARTTVRVVTPGEHVGAAPGVELWLTREGTHWSAPRRPDRFQPAGGRRAEATLTLRSGPAAGRHRFLTGVLRSPREPSRVELATREGTFTARVVTLAGSPGWSAWYVDAPVRQSEGPSGGATVTAYGVSGEILARTGGSP</sequence>
<gene>
    <name evidence="6" type="ORF">GCM10010515_51660</name>
</gene>
<organism evidence="6 7">
    <name type="scientific">Streptomyces fructofermentans</name>
    <dbReference type="NCBI Taxonomy" id="152141"/>
    <lineage>
        <taxon>Bacteria</taxon>
        <taxon>Bacillati</taxon>
        <taxon>Actinomycetota</taxon>
        <taxon>Actinomycetes</taxon>
        <taxon>Kitasatosporales</taxon>
        <taxon>Streptomycetaceae</taxon>
        <taxon>Streptomyces</taxon>
    </lineage>
</organism>
<evidence type="ECO:0000259" key="5">
    <source>
        <dbReference type="Pfam" id="PF08281"/>
    </source>
</evidence>
<keyword evidence="3" id="KW-0731">Sigma factor</keyword>
<evidence type="ECO:0000256" key="4">
    <source>
        <dbReference type="ARBA" id="ARBA00023163"/>
    </source>
</evidence>
<protein>
    <recommendedName>
        <fullName evidence="5">RNA polymerase sigma factor 70 region 4 type 2 domain-containing protein</fullName>
    </recommendedName>
</protein>
<dbReference type="Gene3D" id="1.10.10.10">
    <property type="entry name" value="Winged helix-like DNA-binding domain superfamily/Winged helix DNA-binding domain"/>
    <property type="match status" value="1"/>
</dbReference>
<evidence type="ECO:0000256" key="2">
    <source>
        <dbReference type="ARBA" id="ARBA00023015"/>
    </source>
</evidence>
<dbReference type="RefSeq" id="WP_190037961.1">
    <property type="nucleotide sequence ID" value="NZ_BMWD01000020.1"/>
</dbReference>
<dbReference type="Pfam" id="PF08281">
    <property type="entry name" value="Sigma70_r4_2"/>
    <property type="match status" value="1"/>
</dbReference>
<dbReference type="EMBL" id="BMWD01000020">
    <property type="protein sequence ID" value="GGX77454.1"/>
    <property type="molecule type" value="Genomic_DNA"/>
</dbReference>
<dbReference type="CDD" id="cd06171">
    <property type="entry name" value="Sigma70_r4"/>
    <property type="match status" value="1"/>
</dbReference>
<evidence type="ECO:0000256" key="1">
    <source>
        <dbReference type="ARBA" id="ARBA00010641"/>
    </source>
</evidence>
<evidence type="ECO:0000313" key="6">
    <source>
        <dbReference type="EMBL" id="GGX77454.1"/>
    </source>
</evidence>
<reference evidence="6" key="1">
    <citation type="journal article" date="2014" name="Int. J. Syst. Evol. Microbiol.">
        <title>Complete genome sequence of Corynebacterium casei LMG S-19264T (=DSM 44701T), isolated from a smear-ripened cheese.</title>
        <authorList>
            <consortium name="US DOE Joint Genome Institute (JGI-PGF)"/>
            <person name="Walter F."/>
            <person name="Albersmeier A."/>
            <person name="Kalinowski J."/>
            <person name="Ruckert C."/>
        </authorList>
    </citation>
    <scope>NUCLEOTIDE SEQUENCE</scope>
    <source>
        <strain evidence="6">JCM 4956</strain>
    </source>
</reference>